<reference evidence="2 3" key="1">
    <citation type="submission" date="2015-11" db="EMBL/GenBank/DDBJ databases">
        <title>Exploring the genomic traits of fungus-feeding bacterial genus Collimonas.</title>
        <authorList>
            <person name="Song C."/>
            <person name="Schmidt R."/>
            <person name="de Jager V."/>
            <person name="Krzyzanowska D."/>
            <person name="Jongedijk E."/>
            <person name="Cankar K."/>
            <person name="Beekwilder J."/>
            <person name="van Veen A."/>
            <person name="de Boer W."/>
            <person name="van Veen J.A."/>
            <person name="Garbeva P."/>
        </authorList>
    </citation>
    <scope>NUCLEOTIDE SEQUENCE [LARGE SCALE GENOMIC DNA]</scope>
    <source>
        <strain evidence="2 3">Ter291</strain>
    </source>
</reference>
<keyword evidence="1" id="KW-0812">Transmembrane</keyword>
<feature type="transmembrane region" description="Helical" evidence="1">
    <location>
        <begin position="21"/>
        <end position="43"/>
    </location>
</feature>
<keyword evidence="1" id="KW-0472">Membrane</keyword>
<evidence type="ECO:0000256" key="1">
    <source>
        <dbReference type="SAM" id="Phobius"/>
    </source>
</evidence>
<keyword evidence="3" id="KW-1185">Reference proteome</keyword>
<keyword evidence="1" id="KW-1133">Transmembrane helix</keyword>
<dbReference type="RefSeq" id="WP_062118174.1">
    <property type="nucleotide sequence ID" value="NZ_CP013236.1"/>
</dbReference>
<evidence type="ECO:0000313" key="3">
    <source>
        <dbReference type="Proteomes" id="UP000074914"/>
    </source>
</evidence>
<protein>
    <submittedName>
        <fullName evidence="2">Chain length determinant family protein</fullName>
    </submittedName>
</protein>
<organism evidence="2 3">
    <name type="scientific">Collimonas pratensis</name>
    <dbReference type="NCBI Taxonomy" id="279113"/>
    <lineage>
        <taxon>Bacteria</taxon>
        <taxon>Pseudomonadati</taxon>
        <taxon>Pseudomonadota</taxon>
        <taxon>Betaproteobacteria</taxon>
        <taxon>Burkholderiales</taxon>
        <taxon>Oxalobacteraceae</taxon>
        <taxon>Collimonas</taxon>
    </lineage>
</organism>
<dbReference type="Proteomes" id="UP000074914">
    <property type="component" value="Chromosome"/>
</dbReference>
<accession>A0ABM5ZBD3</accession>
<feature type="transmembrane region" description="Helical" evidence="1">
    <location>
        <begin position="252"/>
        <end position="271"/>
    </location>
</feature>
<gene>
    <name evidence="2" type="ORF">CPter291_4098</name>
</gene>
<evidence type="ECO:0000313" key="2">
    <source>
        <dbReference type="EMBL" id="AMP16331.1"/>
    </source>
</evidence>
<dbReference type="PANTHER" id="PTHR32309:SF13">
    <property type="entry name" value="FERRIC ENTEROBACTIN TRANSPORT PROTEIN FEPE"/>
    <property type="match status" value="1"/>
</dbReference>
<sequence>MTESIHPPAAQLTLFTGLKRHLALLAVCGVAGALAAYGISSLIPKQWPASLLFQVGQVGSGANLLVDPNNVVQRVKFPGFVNQVLQTEQLPIDESLDRRSALIKKSLAASIAKGGNLLEMSVRGYSPEEAKANLMAAFQMLQAEHAELLLPSLTRLEKNLADARMSLQKIEDERVAVLEPIKKVNSAGTIERKFSESILLASMLKSSESEMRVFRDQINSLDEQLSPYRTFNTKAVAPTYVPQHAVYPKKSIAAVIGFFLGLLLSGLYVLARDKELRSTIAKTFLEQT</sequence>
<proteinExistence type="predicted"/>
<dbReference type="PANTHER" id="PTHR32309">
    <property type="entry name" value="TYROSINE-PROTEIN KINASE"/>
    <property type="match status" value="1"/>
</dbReference>
<name>A0ABM5ZBD3_9BURK</name>
<dbReference type="EMBL" id="CP013236">
    <property type="protein sequence ID" value="AMP16331.1"/>
    <property type="molecule type" value="Genomic_DNA"/>
</dbReference>
<dbReference type="InterPro" id="IPR050445">
    <property type="entry name" value="Bact_polysacc_biosynth/exp"/>
</dbReference>